<evidence type="ECO:0000256" key="7">
    <source>
        <dbReference type="RuleBase" id="RU361156"/>
    </source>
</evidence>
<keyword evidence="6" id="KW-0325">Glycoprotein</keyword>
<accession>A0A1D1VLS9</accession>
<protein>
    <recommendedName>
        <fullName evidence="7">Carboxypeptidase</fullName>
        <ecNumber evidence="7">3.4.16.-</ecNumber>
    </recommendedName>
</protein>
<dbReference type="InterPro" id="IPR018202">
    <property type="entry name" value="Ser_caboxypep_ser_AS"/>
</dbReference>
<organism evidence="8 9">
    <name type="scientific">Ramazzottius varieornatus</name>
    <name type="common">Water bear</name>
    <name type="synonym">Tardigrade</name>
    <dbReference type="NCBI Taxonomy" id="947166"/>
    <lineage>
        <taxon>Eukaryota</taxon>
        <taxon>Metazoa</taxon>
        <taxon>Ecdysozoa</taxon>
        <taxon>Tardigrada</taxon>
        <taxon>Eutardigrada</taxon>
        <taxon>Parachela</taxon>
        <taxon>Hypsibioidea</taxon>
        <taxon>Ramazzottiidae</taxon>
        <taxon>Ramazzottius</taxon>
    </lineage>
</organism>
<evidence type="ECO:0000256" key="4">
    <source>
        <dbReference type="ARBA" id="ARBA00022729"/>
    </source>
</evidence>
<keyword evidence="2 7" id="KW-0121">Carboxypeptidase</keyword>
<comment type="similarity">
    <text evidence="1 7">Belongs to the peptidase S10 family.</text>
</comment>
<feature type="chain" id="PRO_5008811129" description="Carboxypeptidase" evidence="7">
    <location>
        <begin position="20"/>
        <end position="497"/>
    </location>
</feature>
<evidence type="ECO:0000313" key="8">
    <source>
        <dbReference type="EMBL" id="GAU99438.1"/>
    </source>
</evidence>
<name>A0A1D1VLS9_RAMVA</name>
<keyword evidence="5 7" id="KW-0378">Hydrolase</keyword>
<dbReference type="PRINTS" id="PR00724">
    <property type="entry name" value="CRBOXYPTASEC"/>
</dbReference>
<dbReference type="OrthoDB" id="443318at2759"/>
<keyword evidence="3 7" id="KW-0645">Protease</keyword>
<keyword evidence="9" id="KW-1185">Reference proteome</keyword>
<gene>
    <name evidence="8" type="primary">RvY_10443-1</name>
    <name evidence="8" type="synonym">RvY_10443.1</name>
    <name evidence="8" type="ORF">RvY_10443</name>
</gene>
<dbReference type="GO" id="GO:0006508">
    <property type="term" value="P:proteolysis"/>
    <property type="evidence" value="ECO:0007669"/>
    <property type="project" value="UniProtKB-KW"/>
</dbReference>
<dbReference type="InterPro" id="IPR001563">
    <property type="entry name" value="Peptidase_S10"/>
</dbReference>
<sequence length="497" mass="57114">MDTIQLWGFLSLLMVVASAVVITPKAPQSGKVDFSSPSKKPWKAWTPHKFRDQHGDVCPDMDPLILTPMIRNGDIAEAQEQARVHLPGTNVTSYSGYLTVNQSDSSQMFFWFFQAEVAEPENAPVVVWLQGGPGATSMFGLFDEHGPFYVTDDLRLIPRDYRWTLLANMLYIDNPVGTGWSFTKSDDGYARNQDQVGKNLYEALLQFYELFPRYQKSSDLYITGESYGGKYVPALGYTVHMNNQKSKLKLPFKGVAIGNGWVDPENMLDYGDLLYNIGMADDKERDYINAKNVLVKKAIQEERYLDAFEIEDPVMDGDRFPYPTYFFNISGSRYYYNFLQSTEPAGFSNYLRYLNQCHVRSAIHVGNQVFDGGLKVEKYLLEDIYKTAKHYLVPLMENYKVMLYNGQLDIICALPLTENFLSKLEWKRAEEYKKANKFVWKVQKDDVEAAGYVRMVGSSPPFYQVGVRAGGHMLPYDQPRFSFDLIYRFLNERSFRD</sequence>
<dbReference type="PANTHER" id="PTHR11802:SF472">
    <property type="entry name" value="SERINE CARBOXYPEPTIDASE CPVL-RELATED"/>
    <property type="match status" value="1"/>
</dbReference>
<dbReference type="EC" id="3.4.16.-" evidence="7"/>
<dbReference type="InterPro" id="IPR029058">
    <property type="entry name" value="AB_hydrolase_fold"/>
</dbReference>
<proteinExistence type="inferred from homology"/>
<keyword evidence="4 7" id="KW-0732">Signal</keyword>
<reference evidence="8 9" key="1">
    <citation type="journal article" date="2016" name="Nat. Commun.">
        <title>Extremotolerant tardigrade genome and improved radiotolerance of human cultured cells by tardigrade-unique protein.</title>
        <authorList>
            <person name="Hashimoto T."/>
            <person name="Horikawa D.D."/>
            <person name="Saito Y."/>
            <person name="Kuwahara H."/>
            <person name="Kozuka-Hata H."/>
            <person name="Shin-I T."/>
            <person name="Minakuchi Y."/>
            <person name="Ohishi K."/>
            <person name="Motoyama A."/>
            <person name="Aizu T."/>
            <person name="Enomoto A."/>
            <person name="Kondo K."/>
            <person name="Tanaka S."/>
            <person name="Hara Y."/>
            <person name="Koshikawa S."/>
            <person name="Sagara H."/>
            <person name="Miura T."/>
            <person name="Yokobori S."/>
            <person name="Miyagawa K."/>
            <person name="Suzuki Y."/>
            <person name="Kubo T."/>
            <person name="Oyama M."/>
            <person name="Kohara Y."/>
            <person name="Fujiyama A."/>
            <person name="Arakawa K."/>
            <person name="Katayama T."/>
            <person name="Toyoda A."/>
            <person name="Kunieda T."/>
        </authorList>
    </citation>
    <scope>NUCLEOTIDE SEQUENCE [LARGE SCALE GENOMIC DNA]</scope>
    <source>
        <strain evidence="8 9">YOKOZUNA-1</strain>
    </source>
</reference>
<comment type="caution">
    <text evidence="8">The sequence shown here is derived from an EMBL/GenBank/DDBJ whole genome shotgun (WGS) entry which is preliminary data.</text>
</comment>
<evidence type="ECO:0000256" key="3">
    <source>
        <dbReference type="ARBA" id="ARBA00022670"/>
    </source>
</evidence>
<dbReference type="Pfam" id="PF00450">
    <property type="entry name" value="Peptidase_S10"/>
    <property type="match status" value="1"/>
</dbReference>
<dbReference type="PROSITE" id="PS00131">
    <property type="entry name" value="CARBOXYPEPT_SER_SER"/>
    <property type="match status" value="1"/>
</dbReference>
<dbReference type="GO" id="GO:0004185">
    <property type="term" value="F:serine-type carboxypeptidase activity"/>
    <property type="evidence" value="ECO:0007669"/>
    <property type="project" value="UniProtKB-UniRule"/>
</dbReference>
<evidence type="ECO:0000256" key="6">
    <source>
        <dbReference type="ARBA" id="ARBA00023180"/>
    </source>
</evidence>
<dbReference type="PANTHER" id="PTHR11802">
    <property type="entry name" value="SERINE PROTEASE FAMILY S10 SERINE CARBOXYPEPTIDASE"/>
    <property type="match status" value="1"/>
</dbReference>
<evidence type="ECO:0000256" key="1">
    <source>
        <dbReference type="ARBA" id="ARBA00009431"/>
    </source>
</evidence>
<evidence type="ECO:0000313" key="9">
    <source>
        <dbReference type="Proteomes" id="UP000186922"/>
    </source>
</evidence>
<dbReference type="Gene3D" id="3.40.50.1820">
    <property type="entry name" value="alpha/beta hydrolase"/>
    <property type="match status" value="1"/>
</dbReference>
<dbReference type="Proteomes" id="UP000186922">
    <property type="component" value="Unassembled WGS sequence"/>
</dbReference>
<dbReference type="EMBL" id="BDGG01000005">
    <property type="protein sequence ID" value="GAU99438.1"/>
    <property type="molecule type" value="Genomic_DNA"/>
</dbReference>
<dbReference type="AlphaFoldDB" id="A0A1D1VLS9"/>
<evidence type="ECO:0000256" key="2">
    <source>
        <dbReference type="ARBA" id="ARBA00022645"/>
    </source>
</evidence>
<dbReference type="STRING" id="947166.A0A1D1VLS9"/>
<feature type="signal peptide" evidence="7">
    <location>
        <begin position="1"/>
        <end position="19"/>
    </location>
</feature>
<dbReference type="FunFam" id="3.40.50.1820:FF:000096">
    <property type="entry name" value="Carboxypeptidase vitellogenic-like"/>
    <property type="match status" value="1"/>
</dbReference>
<dbReference type="SUPFAM" id="SSF53474">
    <property type="entry name" value="alpha/beta-Hydrolases"/>
    <property type="match status" value="1"/>
</dbReference>
<evidence type="ECO:0000256" key="5">
    <source>
        <dbReference type="ARBA" id="ARBA00022801"/>
    </source>
</evidence>